<evidence type="ECO:0000259" key="6">
    <source>
        <dbReference type="SMART" id="SM00752"/>
    </source>
</evidence>
<dbReference type="PANTHER" id="PTHR39535">
    <property type="entry name" value="SPORULATION-DELAYING PROTEIN SDPB"/>
    <property type="match status" value="1"/>
</dbReference>
<dbReference type="Pfam" id="PF05090">
    <property type="entry name" value="HTTM"/>
    <property type="match status" value="1"/>
</dbReference>
<evidence type="ECO:0000256" key="2">
    <source>
        <dbReference type="ARBA" id="ARBA00022692"/>
    </source>
</evidence>
<dbReference type="InterPro" id="IPR052964">
    <property type="entry name" value="Sporulation_signal_mat"/>
</dbReference>
<sequence>MNPVRAWNRFWFAPISARPLGAYRIIFGVLVLAHLAFTWMDIDYWYTDAGLLRGNEARIVAGDLRYSPLQYVQDPIAVRLIVAGIAVVAALFTAGWRTRVMGVLLYLGQLSLYHRNMSSVCGPDTVRMLTSFYLMLSPCGAAYSLDARRAARRRGTAAEPLIVPWAQRLLQVQLALIYFATAAFKCHGATWLSGTAVHFVLFNAELRQLDMEWLASYPVLLCLFTYGALFVEFGLAFLLWFRPTRTWFALLGVGLHAGILPMVNVPLFGEQMVAVYLVFLAPDELASLLQVLDPRAWLRRRRQEWDALSARLDPAGALPGWRQLELSFESAETTAA</sequence>
<keyword evidence="4 5" id="KW-0472">Membrane</keyword>
<keyword evidence="3 5" id="KW-1133">Transmembrane helix</keyword>
<dbReference type="OrthoDB" id="252928at2"/>
<keyword evidence="8" id="KW-1185">Reference proteome</keyword>
<feature type="transmembrane region" description="Helical" evidence="5">
    <location>
        <begin position="214"/>
        <end position="240"/>
    </location>
</feature>
<evidence type="ECO:0000256" key="4">
    <source>
        <dbReference type="ARBA" id="ARBA00023136"/>
    </source>
</evidence>
<dbReference type="PANTHER" id="PTHR39535:SF2">
    <property type="entry name" value="HTTM DOMAIN-CONTAINING PROTEIN"/>
    <property type="match status" value="1"/>
</dbReference>
<dbReference type="InterPro" id="IPR011020">
    <property type="entry name" value="HTTM-like"/>
</dbReference>
<evidence type="ECO:0000313" key="8">
    <source>
        <dbReference type="Proteomes" id="UP000324233"/>
    </source>
</evidence>
<dbReference type="InterPro" id="IPR053934">
    <property type="entry name" value="HTTM_dom"/>
</dbReference>
<feature type="transmembrane region" description="Helical" evidence="5">
    <location>
        <begin position="76"/>
        <end position="96"/>
    </location>
</feature>
<evidence type="ECO:0000256" key="5">
    <source>
        <dbReference type="SAM" id="Phobius"/>
    </source>
</evidence>
<comment type="subcellular location">
    <subcellularLocation>
        <location evidence="1">Endomembrane system</location>
        <topology evidence="1">Multi-pass membrane protein</topology>
    </subcellularLocation>
</comment>
<dbReference type="SMART" id="SM00752">
    <property type="entry name" value="HTTM"/>
    <property type="match status" value="1"/>
</dbReference>
<dbReference type="GO" id="GO:0012505">
    <property type="term" value="C:endomembrane system"/>
    <property type="evidence" value="ECO:0007669"/>
    <property type="project" value="UniProtKB-SubCell"/>
</dbReference>
<evidence type="ECO:0000313" key="7">
    <source>
        <dbReference type="EMBL" id="QEH33557.1"/>
    </source>
</evidence>
<gene>
    <name evidence="7" type="ORF">OJF2_20590</name>
</gene>
<protein>
    <submittedName>
        <fullName evidence="7">Vitamin K-dependent gamma-carboxylase</fullName>
    </submittedName>
</protein>
<accession>A0A5B9VZZ0</accession>
<dbReference type="Proteomes" id="UP000324233">
    <property type="component" value="Chromosome"/>
</dbReference>
<evidence type="ECO:0000256" key="3">
    <source>
        <dbReference type="ARBA" id="ARBA00022989"/>
    </source>
</evidence>
<name>A0A5B9VZZ0_9BACT</name>
<feature type="transmembrane region" description="Helical" evidence="5">
    <location>
        <begin position="176"/>
        <end position="202"/>
    </location>
</feature>
<reference evidence="7 8" key="1">
    <citation type="submission" date="2019-08" db="EMBL/GenBank/DDBJ databases">
        <title>Deep-cultivation of Planctomycetes and their phenomic and genomic characterization uncovers novel biology.</title>
        <authorList>
            <person name="Wiegand S."/>
            <person name="Jogler M."/>
            <person name="Boedeker C."/>
            <person name="Pinto D."/>
            <person name="Vollmers J."/>
            <person name="Rivas-Marin E."/>
            <person name="Kohn T."/>
            <person name="Peeters S.H."/>
            <person name="Heuer A."/>
            <person name="Rast P."/>
            <person name="Oberbeckmann S."/>
            <person name="Bunk B."/>
            <person name="Jeske O."/>
            <person name="Meyerdierks A."/>
            <person name="Storesund J.E."/>
            <person name="Kallscheuer N."/>
            <person name="Luecker S."/>
            <person name="Lage O.M."/>
            <person name="Pohl T."/>
            <person name="Merkel B.J."/>
            <person name="Hornburger P."/>
            <person name="Mueller R.-W."/>
            <person name="Bruemmer F."/>
            <person name="Labrenz M."/>
            <person name="Spormann A.M."/>
            <person name="Op den Camp H."/>
            <person name="Overmann J."/>
            <person name="Amann R."/>
            <person name="Jetten M.S.M."/>
            <person name="Mascher T."/>
            <person name="Medema M.H."/>
            <person name="Devos D.P."/>
            <person name="Kaster A.-K."/>
            <person name="Ovreas L."/>
            <person name="Rohde M."/>
            <person name="Galperin M.Y."/>
            <person name="Jogler C."/>
        </authorList>
    </citation>
    <scope>NUCLEOTIDE SEQUENCE [LARGE SCALE GENOMIC DNA]</scope>
    <source>
        <strain evidence="7 8">OJF2</strain>
    </source>
</reference>
<feature type="transmembrane region" description="Helical" evidence="5">
    <location>
        <begin position="21"/>
        <end position="40"/>
    </location>
</feature>
<keyword evidence="2 5" id="KW-0812">Transmembrane</keyword>
<dbReference type="KEGG" id="agv:OJF2_20590"/>
<feature type="transmembrane region" description="Helical" evidence="5">
    <location>
        <begin position="273"/>
        <end position="292"/>
    </location>
</feature>
<feature type="domain" description="HTTM-like" evidence="6">
    <location>
        <begin position="12"/>
        <end position="284"/>
    </location>
</feature>
<proteinExistence type="predicted"/>
<dbReference type="RefSeq" id="WP_148593516.1">
    <property type="nucleotide sequence ID" value="NZ_CP042997.1"/>
</dbReference>
<evidence type="ECO:0000256" key="1">
    <source>
        <dbReference type="ARBA" id="ARBA00004127"/>
    </source>
</evidence>
<feature type="transmembrane region" description="Helical" evidence="5">
    <location>
        <begin position="247"/>
        <end position="267"/>
    </location>
</feature>
<organism evidence="7 8">
    <name type="scientific">Aquisphaera giovannonii</name>
    <dbReference type="NCBI Taxonomy" id="406548"/>
    <lineage>
        <taxon>Bacteria</taxon>
        <taxon>Pseudomonadati</taxon>
        <taxon>Planctomycetota</taxon>
        <taxon>Planctomycetia</taxon>
        <taxon>Isosphaerales</taxon>
        <taxon>Isosphaeraceae</taxon>
        <taxon>Aquisphaera</taxon>
    </lineage>
</organism>
<dbReference type="EMBL" id="CP042997">
    <property type="protein sequence ID" value="QEH33557.1"/>
    <property type="molecule type" value="Genomic_DNA"/>
</dbReference>
<dbReference type="AlphaFoldDB" id="A0A5B9VZZ0"/>